<reference evidence="4" key="1">
    <citation type="submission" date="2022-10" db="EMBL/GenBank/DDBJ databases">
        <title>Determination and structural analysis of whole genome sequence of Sarocladium strictum F4-1.</title>
        <authorList>
            <person name="Hu L."/>
            <person name="Jiang Y."/>
        </authorList>
    </citation>
    <scope>NUCLEOTIDE SEQUENCE</scope>
    <source>
        <strain evidence="4">F4-1</strain>
    </source>
</reference>
<dbReference type="InterPro" id="IPR036291">
    <property type="entry name" value="NAD(P)-bd_dom_sf"/>
</dbReference>
<proteinExistence type="inferred from homology"/>
<dbReference type="Gene3D" id="3.90.180.10">
    <property type="entry name" value="Medium-chain alcohol dehydrogenases, catalytic domain"/>
    <property type="match status" value="1"/>
</dbReference>
<dbReference type="Pfam" id="PF08240">
    <property type="entry name" value="ADH_N"/>
    <property type="match status" value="1"/>
</dbReference>
<dbReference type="SUPFAM" id="SSF50129">
    <property type="entry name" value="GroES-like"/>
    <property type="match status" value="1"/>
</dbReference>
<evidence type="ECO:0000256" key="1">
    <source>
        <dbReference type="ARBA" id="ARBA00008072"/>
    </source>
</evidence>
<dbReference type="InterPro" id="IPR047122">
    <property type="entry name" value="Trans-enoyl_RdTase-like"/>
</dbReference>
<comment type="similarity">
    <text evidence="1">Belongs to the zinc-containing alcohol dehydrogenase family.</text>
</comment>
<dbReference type="InterPro" id="IPR052585">
    <property type="entry name" value="Lipid_raft_assoc_Zn_ADH"/>
</dbReference>
<dbReference type="SUPFAM" id="SSF51735">
    <property type="entry name" value="NAD(P)-binding Rossmann-fold domains"/>
    <property type="match status" value="1"/>
</dbReference>
<dbReference type="SMART" id="SM00829">
    <property type="entry name" value="PKS_ER"/>
    <property type="match status" value="1"/>
</dbReference>
<evidence type="ECO:0000259" key="3">
    <source>
        <dbReference type="SMART" id="SM00829"/>
    </source>
</evidence>
<accession>A0AA39L8W5</accession>
<dbReference type="EMBL" id="JAPDFR010000003">
    <property type="protein sequence ID" value="KAK0388413.1"/>
    <property type="molecule type" value="Genomic_DNA"/>
</dbReference>
<evidence type="ECO:0000256" key="2">
    <source>
        <dbReference type="ARBA" id="ARBA00023002"/>
    </source>
</evidence>
<feature type="domain" description="Enoyl reductase (ER)" evidence="3">
    <location>
        <begin position="50"/>
        <end position="425"/>
    </location>
</feature>
<protein>
    <recommendedName>
        <fullName evidence="3">Enoyl reductase (ER) domain-containing protein</fullName>
    </recommendedName>
</protein>
<organism evidence="4 5">
    <name type="scientific">Sarocladium strictum</name>
    <name type="common">Black bundle disease fungus</name>
    <name type="synonym">Acremonium strictum</name>
    <dbReference type="NCBI Taxonomy" id="5046"/>
    <lineage>
        <taxon>Eukaryota</taxon>
        <taxon>Fungi</taxon>
        <taxon>Dikarya</taxon>
        <taxon>Ascomycota</taxon>
        <taxon>Pezizomycotina</taxon>
        <taxon>Sordariomycetes</taxon>
        <taxon>Hypocreomycetidae</taxon>
        <taxon>Hypocreales</taxon>
        <taxon>Sarocladiaceae</taxon>
        <taxon>Sarocladium</taxon>
    </lineage>
</organism>
<dbReference type="PANTHER" id="PTHR43482:SF2">
    <property type="entry name" value="ZINC-BINDING DEHYDROGENASE FAMILY, PUTATIVE (AFU_ORTHOLOGUE AFUA_3G15030)-RELATED"/>
    <property type="match status" value="1"/>
</dbReference>
<dbReference type="InterPro" id="IPR011032">
    <property type="entry name" value="GroES-like_sf"/>
</dbReference>
<dbReference type="InterPro" id="IPR013154">
    <property type="entry name" value="ADH-like_N"/>
</dbReference>
<dbReference type="Gene3D" id="3.40.50.720">
    <property type="entry name" value="NAD(P)-binding Rossmann-like Domain"/>
    <property type="match status" value="1"/>
</dbReference>
<sequence length="427" mass="46184">MMAPQANWRDLENELSLLSGEAQTKVQPEAPVATGAVPGSQRALLLRDCKQPYDLITDHHIPELRAKDEVLVQTAAIGLNPIDWKAPDFGFGIPELPYISGRELAGTVVQVADSESRWRIGDRVIAIATDYRDLRKAAFQEYAVAPAFNLVRLPPNLSFEEGATIGVAFVAASLALGVCMGADFSTSLDGPNLFELFRKTSADAFPADIRDECLAAIEGHEKVQPGDWIAVWGGSSTSANLIVQLARLIGLRVILVVDGLKHGLRLSSHATIRPDLLVDSHDPERAVEIIKANTKGKLRFGIDTRGKETATYLLKALSTEDFKTSPPSPPATPPMSAKLRAHLIGLTGLPKSGIPDGSLLHNVPIKVFHELPEVGYALCSWLERLLEQGAISPPDIIDVQEGLESINSGLDRMRRGEISGGKLVVRT</sequence>
<dbReference type="Proteomes" id="UP001175261">
    <property type="component" value="Unassembled WGS sequence"/>
</dbReference>
<keyword evidence="2" id="KW-0560">Oxidoreductase</keyword>
<keyword evidence="5" id="KW-1185">Reference proteome</keyword>
<dbReference type="InterPro" id="IPR020843">
    <property type="entry name" value="ER"/>
</dbReference>
<name>A0AA39L8W5_SARSR</name>
<gene>
    <name evidence="4" type="ORF">NLU13_4657</name>
</gene>
<dbReference type="PANTHER" id="PTHR43482">
    <property type="entry name" value="PROTEIN AST1-RELATED"/>
    <property type="match status" value="1"/>
</dbReference>
<evidence type="ECO:0000313" key="4">
    <source>
        <dbReference type="EMBL" id="KAK0388413.1"/>
    </source>
</evidence>
<dbReference type="CDD" id="cd08249">
    <property type="entry name" value="enoyl_reductase_like"/>
    <property type="match status" value="1"/>
</dbReference>
<comment type="caution">
    <text evidence="4">The sequence shown here is derived from an EMBL/GenBank/DDBJ whole genome shotgun (WGS) entry which is preliminary data.</text>
</comment>
<evidence type="ECO:0000313" key="5">
    <source>
        <dbReference type="Proteomes" id="UP001175261"/>
    </source>
</evidence>
<dbReference type="AlphaFoldDB" id="A0AA39L8W5"/>
<dbReference type="GO" id="GO:0016651">
    <property type="term" value="F:oxidoreductase activity, acting on NAD(P)H"/>
    <property type="evidence" value="ECO:0007669"/>
    <property type="project" value="InterPro"/>
</dbReference>